<evidence type="ECO:0000256" key="14">
    <source>
        <dbReference type="SAM" id="Phobius"/>
    </source>
</evidence>
<dbReference type="KEGG" id="char:105907901"/>
<dbReference type="InterPro" id="IPR017452">
    <property type="entry name" value="GPCR_Rhodpsn_7TM"/>
</dbReference>
<keyword evidence="8 14" id="KW-0472">Membrane</keyword>
<keyword evidence="10 13" id="KW-0675">Receptor</keyword>
<dbReference type="PANTHER" id="PTHR10489:SF689">
    <property type="entry name" value="C-X-C CHEMOKINE RECEPTOR TYPE 2"/>
    <property type="match status" value="1"/>
</dbReference>
<dbReference type="SUPFAM" id="SSF81321">
    <property type="entry name" value="Family A G protein-coupled receptor-like"/>
    <property type="match status" value="1"/>
</dbReference>
<feature type="transmembrane region" description="Helical" evidence="14">
    <location>
        <begin position="200"/>
        <end position="220"/>
    </location>
</feature>
<evidence type="ECO:0000256" key="6">
    <source>
        <dbReference type="ARBA" id="ARBA00022989"/>
    </source>
</evidence>
<dbReference type="GO" id="GO:0009897">
    <property type="term" value="C:external side of plasma membrane"/>
    <property type="evidence" value="ECO:0007669"/>
    <property type="project" value="TreeGrafter"/>
</dbReference>
<gene>
    <name evidence="17" type="primary">cxcr2</name>
</gene>
<feature type="domain" description="G-protein coupled receptors family 1 profile" evidence="15">
    <location>
        <begin position="44"/>
        <end position="294"/>
    </location>
</feature>
<dbReference type="GO" id="GO:0019957">
    <property type="term" value="F:C-C chemokine binding"/>
    <property type="evidence" value="ECO:0007669"/>
    <property type="project" value="TreeGrafter"/>
</dbReference>
<keyword evidence="9" id="KW-1015">Disulfide bond</keyword>
<evidence type="ECO:0000256" key="10">
    <source>
        <dbReference type="ARBA" id="ARBA00023170"/>
    </source>
</evidence>
<dbReference type="PRINTS" id="PR00657">
    <property type="entry name" value="CCCHEMOKINER"/>
</dbReference>
<dbReference type="GeneID" id="105907901"/>
<sequence length="340" mass="38159">MTGNSTMYGDDYPVSDFTPCERPSLDGFALMITYFIVFILSLLGNSVVVFVVCSMVKRRTSTDVYLMHLAVADLLFSLTLPFWAVSLNSEWVFGTFLCKLLSGIQDTAFYSCVFLLACISIDRYLAIVKATQAVFRRRHLVKAVCGLVWLAATLLALPSVVQREAFMPVGHYSMVCHENLTENMDSWRTGMRVTRHTLGFFLPLLIMLVCYGCTVCTLSHARNSQKHKAMRVILSVVLAFLICWLPINVTFLVDTLVRSKILTAGCDQENQVDLALQVTEVLAFLHCAINPILYAFIGKKFRNQLLHTLYQKGVIGKYSHAMFRKGSQTSISSRVTSITL</sequence>
<feature type="transmembrane region" description="Helical" evidence="14">
    <location>
        <begin position="274"/>
        <end position="297"/>
    </location>
</feature>
<dbReference type="InterPro" id="IPR000355">
    <property type="entry name" value="Chemokine_rcpt"/>
</dbReference>
<dbReference type="PRINTS" id="PR00237">
    <property type="entry name" value="GPCRRHODOPSN"/>
</dbReference>
<dbReference type="CTD" id="3579"/>
<reference evidence="17" key="1">
    <citation type="submission" date="2025-08" db="UniProtKB">
        <authorList>
            <consortium name="RefSeq"/>
        </authorList>
    </citation>
    <scope>IDENTIFICATION</scope>
</reference>
<evidence type="ECO:0000313" key="16">
    <source>
        <dbReference type="Proteomes" id="UP000515152"/>
    </source>
</evidence>
<evidence type="ECO:0000256" key="3">
    <source>
        <dbReference type="ARBA" id="ARBA00022475"/>
    </source>
</evidence>
<dbReference type="PANTHER" id="PTHR10489">
    <property type="entry name" value="CELL ADHESION MOLECULE"/>
    <property type="match status" value="1"/>
</dbReference>
<dbReference type="Gene3D" id="1.20.1070.10">
    <property type="entry name" value="Rhodopsin 7-helix transmembrane proteins"/>
    <property type="match status" value="1"/>
</dbReference>
<keyword evidence="16" id="KW-1185">Reference proteome</keyword>
<feature type="transmembrane region" description="Helical" evidence="14">
    <location>
        <begin position="232"/>
        <end position="254"/>
    </location>
</feature>
<dbReference type="RefSeq" id="XP_012691755.1">
    <property type="nucleotide sequence ID" value="XM_012836301.3"/>
</dbReference>
<feature type="transmembrane region" description="Helical" evidence="14">
    <location>
        <begin position="140"/>
        <end position="161"/>
    </location>
</feature>
<dbReference type="Proteomes" id="UP000515152">
    <property type="component" value="Chromosome 2"/>
</dbReference>
<evidence type="ECO:0000256" key="13">
    <source>
        <dbReference type="RuleBase" id="RU000688"/>
    </source>
</evidence>
<dbReference type="Pfam" id="PF00001">
    <property type="entry name" value="7tm_1"/>
    <property type="match status" value="1"/>
</dbReference>
<keyword evidence="12 13" id="KW-0807">Transducer</keyword>
<comment type="similarity">
    <text evidence="13">Belongs to the G-protein coupled receptor 1 family.</text>
</comment>
<evidence type="ECO:0000256" key="12">
    <source>
        <dbReference type="ARBA" id="ARBA00023224"/>
    </source>
</evidence>
<dbReference type="InterPro" id="IPR050119">
    <property type="entry name" value="CCR1-9-like"/>
</dbReference>
<dbReference type="GO" id="GO:0005769">
    <property type="term" value="C:early endosome"/>
    <property type="evidence" value="ECO:0007669"/>
    <property type="project" value="UniProtKB-SubCell"/>
</dbReference>
<evidence type="ECO:0000256" key="1">
    <source>
        <dbReference type="ARBA" id="ARBA00004412"/>
    </source>
</evidence>
<evidence type="ECO:0000256" key="11">
    <source>
        <dbReference type="ARBA" id="ARBA00023180"/>
    </source>
</evidence>
<dbReference type="GO" id="GO:0019722">
    <property type="term" value="P:calcium-mediated signaling"/>
    <property type="evidence" value="ECO:0007669"/>
    <property type="project" value="TreeGrafter"/>
</dbReference>
<keyword evidence="3" id="KW-1003">Cell membrane</keyword>
<dbReference type="AlphaFoldDB" id="A0A6P3W7R6"/>
<dbReference type="GO" id="GO:0030593">
    <property type="term" value="P:neutrophil chemotaxis"/>
    <property type="evidence" value="ECO:0007669"/>
    <property type="project" value="TreeGrafter"/>
</dbReference>
<dbReference type="GO" id="GO:0007204">
    <property type="term" value="P:positive regulation of cytosolic calcium ion concentration"/>
    <property type="evidence" value="ECO:0007669"/>
    <property type="project" value="TreeGrafter"/>
</dbReference>
<name>A0A6P3W7R6_CLUHA</name>
<evidence type="ECO:0000256" key="8">
    <source>
        <dbReference type="ARBA" id="ARBA00023136"/>
    </source>
</evidence>
<dbReference type="GO" id="GO:0006955">
    <property type="term" value="P:immune response"/>
    <property type="evidence" value="ECO:0007669"/>
    <property type="project" value="TreeGrafter"/>
</dbReference>
<dbReference type="GO" id="GO:0016493">
    <property type="term" value="F:C-C chemokine receptor activity"/>
    <property type="evidence" value="ECO:0007669"/>
    <property type="project" value="TreeGrafter"/>
</dbReference>
<accession>A0A6P3W7R6</accession>
<keyword evidence="7 13" id="KW-0297">G-protein coupled receptor</keyword>
<dbReference type="InterPro" id="IPR000276">
    <property type="entry name" value="GPCR_Rhodpsn"/>
</dbReference>
<keyword evidence="5" id="KW-0967">Endosome</keyword>
<feature type="transmembrane region" description="Helical" evidence="14">
    <location>
        <begin position="107"/>
        <end position="128"/>
    </location>
</feature>
<evidence type="ECO:0000256" key="9">
    <source>
        <dbReference type="ARBA" id="ARBA00023157"/>
    </source>
</evidence>
<evidence type="ECO:0000256" key="5">
    <source>
        <dbReference type="ARBA" id="ARBA00022753"/>
    </source>
</evidence>
<keyword evidence="6 14" id="KW-1133">Transmembrane helix</keyword>
<dbReference type="PROSITE" id="PS50262">
    <property type="entry name" value="G_PROTEIN_RECEP_F1_2"/>
    <property type="match status" value="1"/>
</dbReference>
<dbReference type="CDD" id="cd15178">
    <property type="entry name" value="7tmA_CXCR1_2"/>
    <property type="match status" value="1"/>
</dbReference>
<keyword evidence="11" id="KW-0325">Glycoprotein</keyword>
<feature type="transmembrane region" description="Helical" evidence="14">
    <location>
        <begin position="65"/>
        <end position="87"/>
    </location>
</feature>
<dbReference type="OrthoDB" id="9946013at2759"/>
<evidence type="ECO:0000256" key="7">
    <source>
        <dbReference type="ARBA" id="ARBA00023040"/>
    </source>
</evidence>
<evidence type="ECO:0000256" key="2">
    <source>
        <dbReference type="ARBA" id="ARBA00004651"/>
    </source>
</evidence>
<proteinExistence type="inferred from homology"/>
<comment type="subcellular location">
    <subcellularLocation>
        <location evidence="2">Cell membrane</location>
        <topology evidence="2">Multi-pass membrane protein</topology>
    </subcellularLocation>
    <subcellularLocation>
        <location evidence="1">Early endosome</location>
    </subcellularLocation>
</comment>
<evidence type="ECO:0000259" key="15">
    <source>
        <dbReference type="PROSITE" id="PS50262"/>
    </source>
</evidence>
<feature type="transmembrane region" description="Helical" evidence="14">
    <location>
        <begin position="31"/>
        <end position="53"/>
    </location>
</feature>
<dbReference type="InterPro" id="IPR001277">
    <property type="entry name" value="CXCR4/ACKR2"/>
</dbReference>
<organism evidence="16 17">
    <name type="scientific">Clupea harengus</name>
    <name type="common">Atlantic herring</name>
    <dbReference type="NCBI Taxonomy" id="7950"/>
    <lineage>
        <taxon>Eukaryota</taxon>
        <taxon>Metazoa</taxon>
        <taxon>Chordata</taxon>
        <taxon>Craniata</taxon>
        <taxon>Vertebrata</taxon>
        <taxon>Euteleostomi</taxon>
        <taxon>Actinopterygii</taxon>
        <taxon>Neopterygii</taxon>
        <taxon>Teleostei</taxon>
        <taxon>Clupei</taxon>
        <taxon>Clupeiformes</taxon>
        <taxon>Clupeoidei</taxon>
        <taxon>Clupeidae</taxon>
        <taxon>Clupea</taxon>
    </lineage>
</organism>
<dbReference type="PRINTS" id="PR00645">
    <property type="entry name" value="CXCCHMKINER4"/>
</dbReference>
<protein>
    <submittedName>
        <fullName evidence="17">C-X-C chemokine receptor type 1</fullName>
    </submittedName>
</protein>
<dbReference type="PROSITE" id="PS00237">
    <property type="entry name" value="G_PROTEIN_RECEP_F1_1"/>
    <property type="match status" value="1"/>
</dbReference>
<evidence type="ECO:0000313" key="17">
    <source>
        <dbReference type="RefSeq" id="XP_012691755.1"/>
    </source>
</evidence>
<evidence type="ECO:0000256" key="4">
    <source>
        <dbReference type="ARBA" id="ARBA00022692"/>
    </source>
</evidence>
<keyword evidence="4 13" id="KW-0812">Transmembrane</keyword>